<keyword evidence="4" id="KW-0274">FAD</keyword>
<keyword evidence="3" id="KW-0285">Flavoprotein</keyword>
<evidence type="ECO:0000256" key="6">
    <source>
        <dbReference type="SAM" id="MobiDB-lite"/>
    </source>
</evidence>
<gene>
    <name evidence="8" type="ORF">GCM10025876_20810</name>
</gene>
<dbReference type="Gene3D" id="3.50.50.60">
    <property type="entry name" value="FAD/NAD(P)-binding domain"/>
    <property type="match status" value="2"/>
</dbReference>
<evidence type="ECO:0000256" key="2">
    <source>
        <dbReference type="ARBA" id="ARBA00010790"/>
    </source>
</evidence>
<dbReference type="SUPFAM" id="SSF54373">
    <property type="entry name" value="FAD-linked reductases, C-terminal domain"/>
    <property type="match status" value="1"/>
</dbReference>
<name>A0ABQ6IDE7_9MICO</name>
<evidence type="ECO:0000256" key="1">
    <source>
        <dbReference type="ARBA" id="ARBA00001974"/>
    </source>
</evidence>
<dbReference type="RefSeq" id="WP_284328254.1">
    <property type="nucleotide sequence ID" value="NZ_BSUN01000001.1"/>
</dbReference>
<dbReference type="PANTHER" id="PTHR42784">
    <property type="entry name" value="PYRANOSE 2-OXIDASE"/>
    <property type="match status" value="1"/>
</dbReference>
<dbReference type="EMBL" id="BSUN01000001">
    <property type="protein sequence ID" value="GMA35877.1"/>
    <property type="molecule type" value="Genomic_DNA"/>
</dbReference>
<feature type="region of interest" description="Disordered" evidence="6">
    <location>
        <begin position="391"/>
        <end position="425"/>
    </location>
</feature>
<dbReference type="SUPFAM" id="SSF51905">
    <property type="entry name" value="FAD/NAD(P)-binding domain"/>
    <property type="match status" value="1"/>
</dbReference>
<comment type="similarity">
    <text evidence="2">Belongs to the GMC oxidoreductase family.</text>
</comment>
<proteinExistence type="inferred from homology"/>
<evidence type="ECO:0000313" key="9">
    <source>
        <dbReference type="Proteomes" id="UP001157125"/>
    </source>
</evidence>
<dbReference type="InterPro" id="IPR007867">
    <property type="entry name" value="GMC_OxRtase_C"/>
</dbReference>
<reference evidence="9" key="1">
    <citation type="journal article" date="2019" name="Int. J. Syst. Evol. Microbiol.">
        <title>The Global Catalogue of Microorganisms (GCM) 10K type strain sequencing project: providing services to taxonomists for standard genome sequencing and annotation.</title>
        <authorList>
            <consortium name="The Broad Institute Genomics Platform"/>
            <consortium name="The Broad Institute Genome Sequencing Center for Infectious Disease"/>
            <person name="Wu L."/>
            <person name="Ma J."/>
        </authorList>
    </citation>
    <scope>NUCLEOTIDE SEQUENCE [LARGE SCALE GENOMIC DNA]</scope>
    <source>
        <strain evidence="9">NBRC 112299</strain>
    </source>
</reference>
<dbReference type="Pfam" id="PF05199">
    <property type="entry name" value="GMC_oxred_C"/>
    <property type="match status" value="1"/>
</dbReference>
<evidence type="ECO:0000259" key="7">
    <source>
        <dbReference type="PROSITE" id="PS51379"/>
    </source>
</evidence>
<evidence type="ECO:0000313" key="8">
    <source>
        <dbReference type="EMBL" id="GMA35877.1"/>
    </source>
</evidence>
<dbReference type="InterPro" id="IPR000172">
    <property type="entry name" value="GMC_OxRdtase_N"/>
</dbReference>
<keyword evidence="9" id="KW-1185">Reference proteome</keyword>
<sequence length="473" mass="50004">MTRLLADPTAARWSIGAFGLGGGTRVSGAQAWRYAPQDFALASTYGVPERSSLADWPVTYDELEPYYAHAEFEWGVSGAQGHGINEGHRSAPFPLPPMPRTRPSGVLREAAERLGWTTQSVPLLINSEPYRGRPACVRCAQCIGFSCPIGAKAGSQNTALWRAARTSRTSIVLDARVSELIADADGRITGAVVRGVDADGTWEERISADEVVLAAGAVETARLMLSTRTAREPDGLGNAYDQVGRNLQGRPGVEVLGVFDDAVNDGLGPGPAIATLDFRHGNAGHVGGAVLANEYVPTPASALAALQGAGLVPMAGDEVLPTLARLMPRMQRVAGMGHAIPRADARVTLDRSAVDAWGVPVVRISREPHPEDARLCDLLANRAEQWLREAGATQTARRPGAGAEARQTGTARMGSDPSKSVIDPLGRVWGHTNVRVVDPSSHVTTGGTDPLLTTIALAYRVMDHVDEGSGDAF</sequence>
<dbReference type="InterPro" id="IPR036188">
    <property type="entry name" value="FAD/NAD-bd_sf"/>
</dbReference>
<evidence type="ECO:0000256" key="4">
    <source>
        <dbReference type="ARBA" id="ARBA00022827"/>
    </source>
</evidence>
<comment type="cofactor">
    <cofactor evidence="1">
        <name>FAD</name>
        <dbReference type="ChEBI" id="CHEBI:57692"/>
    </cofactor>
</comment>
<accession>A0ABQ6IDE7</accession>
<keyword evidence="5" id="KW-0560">Oxidoreductase</keyword>
<protein>
    <submittedName>
        <fullName evidence="8">Gluconate dehydrogenase</fullName>
    </submittedName>
</protein>
<dbReference type="Proteomes" id="UP001157125">
    <property type="component" value="Unassembled WGS sequence"/>
</dbReference>
<evidence type="ECO:0000256" key="3">
    <source>
        <dbReference type="ARBA" id="ARBA00022630"/>
    </source>
</evidence>
<dbReference type="InterPro" id="IPR017896">
    <property type="entry name" value="4Fe4S_Fe-S-bd"/>
</dbReference>
<feature type="domain" description="4Fe-4S ferredoxin-type" evidence="7">
    <location>
        <begin position="127"/>
        <end position="157"/>
    </location>
</feature>
<dbReference type="PANTHER" id="PTHR42784:SF1">
    <property type="entry name" value="PYRANOSE 2-OXIDASE"/>
    <property type="match status" value="1"/>
</dbReference>
<organism evidence="8 9">
    <name type="scientific">Demequina litorisediminis</name>
    <dbReference type="NCBI Taxonomy" id="1849022"/>
    <lineage>
        <taxon>Bacteria</taxon>
        <taxon>Bacillati</taxon>
        <taxon>Actinomycetota</taxon>
        <taxon>Actinomycetes</taxon>
        <taxon>Micrococcales</taxon>
        <taxon>Demequinaceae</taxon>
        <taxon>Demequina</taxon>
    </lineage>
</organism>
<dbReference type="InterPro" id="IPR051473">
    <property type="entry name" value="P2Ox-like"/>
</dbReference>
<dbReference type="Pfam" id="PF00732">
    <property type="entry name" value="GMC_oxred_N"/>
    <property type="match status" value="1"/>
</dbReference>
<dbReference type="PROSITE" id="PS51379">
    <property type="entry name" value="4FE4S_FER_2"/>
    <property type="match status" value="1"/>
</dbReference>
<comment type="caution">
    <text evidence="8">The sequence shown here is derived from an EMBL/GenBank/DDBJ whole genome shotgun (WGS) entry which is preliminary data.</text>
</comment>
<evidence type="ECO:0000256" key="5">
    <source>
        <dbReference type="ARBA" id="ARBA00023002"/>
    </source>
</evidence>